<evidence type="ECO:0000259" key="3">
    <source>
        <dbReference type="Pfam" id="PF13505"/>
    </source>
</evidence>
<accession>A0ABX3NT49</accession>
<name>A0ABX3NT49_9BACT</name>
<dbReference type="Gene3D" id="2.40.160.20">
    <property type="match status" value="1"/>
</dbReference>
<evidence type="ECO:0000313" key="5">
    <source>
        <dbReference type="Proteomes" id="UP000192277"/>
    </source>
</evidence>
<sequence>MKKIAFSILLLSSVVFAKAQTESPFKPFKVDASLGYAMPGGTGAKGGVLFALEPKYEVIPNLSVGLRMEIAVMVRGQVETTSSSSTAKVDAKAAGSYLVTGDYYFTQTKVRPFGGLGLGIYKLAAASATSDGSTTTTASASAGSKFGEMVRAGVELSHFRIGLEYNIVPSTKVDMVNGSGVHTTASAKNGYLGIKAGFVIGGGRK</sequence>
<feature type="signal peptide" evidence="2">
    <location>
        <begin position="1"/>
        <end position="17"/>
    </location>
</feature>
<keyword evidence="5" id="KW-1185">Reference proteome</keyword>
<proteinExistence type="predicted"/>
<gene>
    <name evidence="4" type="ORF">A4D02_34560</name>
</gene>
<dbReference type="Pfam" id="PF13505">
    <property type="entry name" value="OMP_b-brl"/>
    <property type="match status" value="1"/>
</dbReference>
<evidence type="ECO:0000256" key="1">
    <source>
        <dbReference type="ARBA" id="ARBA00022729"/>
    </source>
</evidence>
<dbReference type="SUPFAM" id="SSF56925">
    <property type="entry name" value="OMPA-like"/>
    <property type="match status" value="1"/>
</dbReference>
<comment type="caution">
    <text evidence="4">The sequence shown here is derived from an EMBL/GenBank/DDBJ whole genome shotgun (WGS) entry which is preliminary data.</text>
</comment>
<reference evidence="4 5" key="1">
    <citation type="submission" date="2016-04" db="EMBL/GenBank/DDBJ databases">
        <authorList>
            <person name="Chen L."/>
            <person name="Zhuang W."/>
            <person name="Wang G."/>
        </authorList>
    </citation>
    <scope>NUCLEOTIDE SEQUENCE [LARGE SCALE GENOMIC DNA]</scope>
    <source>
        <strain evidence="5">GR20</strain>
    </source>
</reference>
<evidence type="ECO:0000256" key="2">
    <source>
        <dbReference type="SAM" id="SignalP"/>
    </source>
</evidence>
<feature type="chain" id="PRO_5047033652" description="Outer membrane protein beta-barrel domain-containing protein" evidence="2">
    <location>
        <begin position="18"/>
        <end position="205"/>
    </location>
</feature>
<feature type="domain" description="Outer membrane protein beta-barrel" evidence="3">
    <location>
        <begin position="8"/>
        <end position="183"/>
    </location>
</feature>
<dbReference type="RefSeq" id="WP_014222113.1">
    <property type="nucleotide sequence ID" value="NZ_LWBO01000022.1"/>
</dbReference>
<organism evidence="4 5">
    <name type="scientific">Niastella koreensis</name>
    <dbReference type="NCBI Taxonomy" id="354356"/>
    <lineage>
        <taxon>Bacteria</taxon>
        <taxon>Pseudomonadati</taxon>
        <taxon>Bacteroidota</taxon>
        <taxon>Chitinophagia</taxon>
        <taxon>Chitinophagales</taxon>
        <taxon>Chitinophagaceae</taxon>
        <taxon>Niastella</taxon>
    </lineage>
</organism>
<keyword evidence="1 2" id="KW-0732">Signal</keyword>
<protein>
    <recommendedName>
        <fullName evidence="3">Outer membrane protein beta-barrel domain-containing protein</fullName>
    </recommendedName>
</protein>
<dbReference type="InterPro" id="IPR027385">
    <property type="entry name" value="Beta-barrel_OMP"/>
</dbReference>
<dbReference type="EMBL" id="LWBO01000022">
    <property type="protein sequence ID" value="OQP45077.1"/>
    <property type="molecule type" value="Genomic_DNA"/>
</dbReference>
<evidence type="ECO:0000313" key="4">
    <source>
        <dbReference type="EMBL" id="OQP45077.1"/>
    </source>
</evidence>
<dbReference type="Proteomes" id="UP000192277">
    <property type="component" value="Unassembled WGS sequence"/>
</dbReference>
<dbReference type="InterPro" id="IPR011250">
    <property type="entry name" value="OMP/PagP_B-barrel"/>
</dbReference>